<name>A0AAD4QPJ1_9AGAM</name>
<evidence type="ECO:0000313" key="5">
    <source>
        <dbReference type="Proteomes" id="UP001203297"/>
    </source>
</evidence>
<keyword evidence="5" id="KW-1185">Reference proteome</keyword>
<feature type="transmembrane region" description="Helical" evidence="2">
    <location>
        <begin position="97"/>
        <end position="118"/>
    </location>
</feature>
<organism evidence="4 5">
    <name type="scientific">Multifurca ochricompacta</name>
    <dbReference type="NCBI Taxonomy" id="376703"/>
    <lineage>
        <taxon>Eukaryota</taxon>
        <taxon>Fungi</taxon>
        <taxon>Dikarya</taxon>
        <taxon>Basidiomycota</taxon>
        <taxon>Agaricomycotina</taxon>
        <taxon>Agaricomycetes</taxon>
        <taxon>Russulales</taxon>
        <taxon>Russulaceae</taxon>
        <taxon>Multifurca</taxon>
    </lineage>
</organism>
<keyword evidence="2" id="KW-0472">Membrane</keyword>
<comment type="caution">
    <text evidence="4">The sequence shown here is derived from an EMBL/GenBank/DDBJ whole genome shotgun (WGS) entry which is preliminary data.</text>
</comment>
<feature type="region of interest" description="Disordered" evidence="1">
    <location>
        <begin position="1"/>
        <end position="22"/>
    </location>
</feature>
<evidence type="ECO:0000256" key="2">
    <source>
        <dbReference type="SAM" id="Phobius"/>
    </source>
</evidence>
<evidence type="ECO:0000313" key="4">
    <source>
        <dbReference type="EMBL" id="KAI0302899.1"/>
    </source>
</evidence>
<protein>
    <recommendedName>
        <fullName evidence="3">DUF6535 domain-containing protein</fullName>
    </recommendedName>
</protein>
<feature type="domain" description="DUF6535" evidence="3">
    <location>
        <begin position="79"/>
        <end position="256"/>
    </location>
</feature>
<keyword evidence="2" id="KW-0812">Transmembrane</keyword>
<dbReference type="Proteomes" id="UP001203297">
    <property type="component" value="Unassembled WGS sequence"/>
</dbReference>
<sequence>MHTLYLTPCTSSDDRVMSAPESKPQAIANPFRESRIMALQASAAAKEQPGSSHSSNILGPAPADGEAPFTDSSSPLFSLYLSHAEKHDQEQSDRWKAGADGILVFTGLFSAALATLVVDSYKSLLPDSGSNTVALLTQISQQLNGSSQVVISSSPTAPQSTFQPTTSAVLVNVLWFLSLVITLFCALLATLQQHWARRYLRLTQPQCAVNKRARIRSYFAEGAARFHIDWAVEAIPSLLHISVFLFLAGLVISLWQIHLVVASAVLASTSVCVSVYVTITVIPVFCHDSPYHSPLSGFVWCIHRMISKAVLNGIQSTAIFLHKYSRPFAGSYFRSLTTKISSYKERLSEDMTSAAQKAARDEDWHIDARALSWTLDKLDEEREFEQFVAGIPAFMRSLEVQEPALVLKASRLSRTDTSLYREIMTLLIRASKPGLLRDSKSLPESVRQQRITTCLEALYLFPNAIEEILRRVSGVDNINNKKVRAGFASILESMESWLLAERLSVQNKRNSEAVMIGARCMATAIAARLRDTRELPILMQAFPVLMRQLNIKEPHLLNSFLQPFDSLLLKNLNNFLEETVLKFIHKDVQIFIWTIRLSNGFQLQNANQELRDHFHKLFVKLEHLADYSQPEMTVRGNARKVLFELACLRGHPQQSRTLPAMTVTVSTTMESTRASSLPYNFSSPRDLPPSQFYPRTPYSATFPLMPIHSPHGDSGP</sequence>
<dbReference type="EMBL" id="WTXG01000010">
    <property type="protein sequence ID" value="KAI0302899.1"/>
    <property type="molecule type" value="Genomic_DNA"/>
</dbReference>
<gene>
    <name evidence="4" type="ORF">B0F90DRAFT_1713364</name>
</gene>
<feature type="transmembrane region" description="Helical" evidence="2">
    <location>
        <begin position="169"/>
        <end position="191"/>
    </location>
</feature>
<evidence type="ECO:0000259" key="3">
    <source>
        <dbReference type="Pfam" id="PF20153"/>
    </source>
</evidence>
<feature type="transmembrane region" description="Helical" evidence="2">
    <location>
        <begin position="234"/>
        <end position="255"/>
    </location>
</feature>
<proteinExistence type="predicted"/>
<accession>A0AAD4QPJ1</accession>
<reference evidence="4" key="1">
    <citation type="journal article" date="2022" name="New Phytol.">
        <title>Evolutionary transition to the ectomycorrhizal habit in the genomes of a hyperdiverse lineage of mushroom-forming fungi.</title>
        <authorList>
            <person name="Looney B."/>
            <person name="Miyauchi S."/>
            <person name="Morin E."/>
            <person name="Drula E."/>
            <person name="Courty P.E."/>
            <person name="Kohler A."/>
            <person name="Kuo A."/>
            <person name="LaButti K."/>
            <person name="Pangilinan J."/>
            <person name="Lipzen A."/>
            <person name="Riley R."/>
            <person name="Andreopoulos W."/>
            <person name="He G."/>
            <person name="Johnson J."/>
            <person name="Nolan M."/>
            <person name="Tritt A."/>
            <person name="Barry K.W."/>
            <person name="Grigoriev I.V."/>
            <person name="Nagy L.G."/>
            <person name="Hibbett D."/>
            <person name="Henrissat B."/>
            <person name="Matheny P.B."/>
            <person name="Labbe J."/>
            <person name="Martin F.M."/>
        </authorList>
    </citation>
    <scope>NUCLEOTIDE SEQUENCE</scope>
    <source>
        <strain evidence="4">BPL690</strain>
    </source>
</reference>
<keyword evidence="2" id="KW-1133">Transmembrane helix</keyword>
<dbReference type="InterPro" id="IPR045338">
    <property type="entry name" value="DUF6535"/>
</dbReference>
<feature type="region of interest" description="Disordered" evidence="1">
    <location>
        <begin position="40"/>
        <end position="68"/>
    </location>
</feature>
<dbReference type="AlphaFoldDB" id="A0AAD4QPJ1"/>
<evidence type="ECO:0000256" key="1">
    <source>
        <dbReference type="SAM" id="MobiDB-lite"/>
    </source>
</evidence>
<dbReference type="Pfam" id="PF20153">
    <property type="entry name" value="DUF6535"/>
    <property type="match status" value="1"/>
</dbReference>